<keyword evidence="2" id="KW-1185">Reference proteome</keyword>
<evidence type="ECO:0000313" key="2">
    <source>
        <dbReference type="Proteomes" id="UP000264492"/>
    </source>
</evidence>
<gene>
    <name evidence="1" type="ORF">DX914_09515</name>
</gene>
<accession>A0A371K5S9</accession>
<proteinExistence type="predicted"/>
<sequence>MYRDVLKDADGRVIWDRGWSKNAILADCRRLLAAFMGGTPGATLGIQGLAVGAGLASWDQVPPPPPTGNETGLTDPSPFVVPAANLDFTFMDGPVPSASPTNRLQIVATLGPNVPPWPNGSHASGNLREFGLIAQLGGAPTQINLVRHPVVAKDPASTLERTIWLVF</sequence>
<reference evidence="1 2" key="1">
    <citation type="submission" date="2018-08" db="EMBL/GenBank/DDBJ databases">
        <title>Lysobacter sp. zong2l5, whole genome shotgun sequence.</title>
        <authorList>
            <person name="Zhang X."/>
            <person name="Feng G."/>
            <person name="Zhu H."/>
        </authorList>
    </citation>
    <scope>NUCLEOTIDE SEQUENCE [LARGE SCALE GENOMIC DNA]</scope>
    <source>
        <strain evidence="2">zong2l5</strain>
    </source>
</reference>
<name>A0A371K5S9_9GAMM</name>
<protein>
    <submittedName>
        <fullName evidence="1">Uncharacterized protein</fullName>
    </submittedName>
</protein>
<dbReference type="Proteomes" id="UP000264492">
    <property type="component" value="Unassembled WGS sequence"/>
</dbReference>
<dbReference type="AlphaFoldDB" id="A0A371K5S9"/>
<comment type="caution">
    <text evidence="1">The sequence shown here is derived from an EMBL/GenBank/DDBJ whole genome shotgun (WGS) entry which is preliminary data.</text>
</comment>
<dbReference type="EMBL" id="QTSU01000001">
    <property type="protein sequence ID" value="RDZ29301.1"/>
    <property type="molecule type" value="Genomic_DNA"/>
</dbReference>
<organism evidence="1 2">
    <name type="scientific">Lysobacter silvisoli</name>
    <dbReference type="NCBI Taxonomy" id="2293254"/>
    <lineage>
        <taxon>Bacteria</taxon>
        <taxon>Pseudomonadati</taxon>
        <taxon>Pseudomonadota</taxon>
        <taxon>Gammaproteobacteria</taxon>
        <taxon>Lysobacterales</taxon>
        <taxon>Lysobacteraceae</taxon>
        <taxon>Lysobacter</taxon>
    </lineage>
</organism>
<evidence type="ECO:0000313" key="1">
    <source>
        <dbReference type="EMBL" id="RDZ29301.1"/>
    </source>
</evidence>